<evidence type="ECO:0000256" key="2">
    <source>
        <dbReference type="ARBA" id="ARBA00023015"/>
    </source>
</evidence>
<dbReference type="SMART" id="SM00521">
    <property type="entry name" value="CBF"/>
    <property type="match status" value="1"/>
</dbReference>
<keyword evidence="5 8" id="KW-0804">Transcription</keyword>
<dbReference type="EMBL" id="LR746273">
    <property type="protein sequence ID" value="CAA7403934.1"/>
    <property type="molecule type" value="Genomic_DNA"/>
</dbReference>
<comment type="function">
    <text evidence="8">Component of the sequence-specific heterotrimeric transcription factor (NF-Y) which specifically recognizes a 5'-CCAAT-3' box motif found in the promoters of its target genes.</text>
</comment>
<dbReference type="GO" id="GO:0016602">
    <property type="term" value="C:CCAAT-binding factor complex"/>
    <property type="evidence" value="ECO:0007669"/>
    <property type="project" value="InterPro"/>
</dbReference>
<proteinExistence type="inferred from homology"/>
<keyword evidence="11" id="KW-1185">Reference proteome</keyword>
<accession>A0A7I8L3W5</accession>
<dbReference type="Gene3D" id="6.10.250.2430">
    <property type="match status" value="1"/>
</dbReference>
<dbReference type="InterPro" id="IPR018362">
    <property type="entry name" value="CCAAT-binding_factor_CS"/>
</dbReference>
<dbReference type="GO" id="GO:0003677">
    <property type="term" value="F:DNA binding"/>
    <property type="evidence" value="ECO:0007669"/>
    <property type="project" value="UniProtKB-KW"/>
</dbReference>
<dbReference type="PANTHER" id="PTHR12632">
    <property type="entry name" value="TRANSCRIPTION FACTOR NF-Y ALPHA-RELATED"/>
    <property type="match status" value="1"/>
</dbReference>
<comment type="similarity">
    <text evidence="8">Belongs to the NFYA/HAP2 subunit family.</text>
</comment>
<evidence type="ECO:0000256" key="3">
    <source>
        <dbReference type="ARBA" id="ARBA00023125"/>
    </source>
</evidence>
<evidence type="ECO:0000256" key="7">
    <source>
        <dbReference type="ARBA" id="ARBA00025911"/>
    </source>
</evidence>
<dbReference type="Proteomes" id="UP000663760">
    <property type="component" value="Chromosome 10"/>
</dbReference>
<keyword evidence="6 8" id="KW-0539">Nucleus</keyword>
<protein>
    <recommendedName>
        <fullName evidence="8">Nuclear transcription factor Y subunit</fullName>
    </recommendedName>
</protein>
<dbReference type="OrthoDB" id="1097733at2759"/>
<keyword evidence="2 8" id="KW-0805">Transcription regulation</keyword>
<evidence type="ECO:0000313" key="10">
    <source>
        <dbReference type="EMBL" id="CAA7403934.1"/>
    </source>
</evidence>
<evidence type="ECO:0000256" key="4">
    <source>
        <dbReference type="ARBA" id="ARBA00023159"/>
    </source>
</evidence>
<dbReference type="PROSITE" id="PS00686">
    <property type="entry name" value="NFYA_HAP2_1"/>
    <property type="match status" value="1"/>
</dbReference>
<dbReference type="Pfam" id="PF02045">
    <property type="entry name" value="CBFB_NFYA"/>
    <property type="match status" value="1"/>
</dbReference>
<feature type="region of interest" description="Disordered" evidence="9">
    <location>
        <begin position="1"/>
        <end position="48"/>
    </location>
</feature>
<evidence type="ECO:0000256" key="9">
    <source>
        <dbReference type="SAM" id="MobiDB-lite"/>
    </source>
</evidence>
<name>A0A7I8L3W5_SPIIN</name>
<organism evidence="10 11">
    <name type="scientific">Spirodela intermedia</name>
    <name type="common">Intermediate duckweed</name>
    <dbReference type="NCBI Taxonomy" id="51605"/>
    <lineage>
        <taxon>Eukaryota</taxon>
        <taxon>Viridiplantae</taxon>
        <taxon>Streptophyta</taxon>
        <taxon>Embryophyta</taxon>
        <taxon>Tracheophyta</taxon>
        <taxon>Spermatophyta</taxon>
        <taxon>Magnoliopsida</taxon>
        <taxon>Liliopsida</taxon>
        <taxon>Araceae</taxon>
        <taxon>Lemnoideae</taxon>
        <taxon>Spirodela</taxon>
    </lineage>
</organism>
<feature type="region of interest" description="Disordered" evidence="9">
    <location>
        <begin position="149"/>
        <end position="182"/>
    </location>
</feature>
<evidence type="ECO:0000256" key="6">
    <source>
        <dbReference type="ARBA" id="ARBA00023242"/>
    </source>
</evidence>
<dbReference type="GO" id="GO:0003700">
    <property type="term" value="F:DNA-binding transcription factor activity"/>
    <property type="evidence" value="ECO:0007669"/>
    <property type="project" value="UniProtKB-UniRule"/>
</dbReference>
<keyword evidence="3 8" id="KW-0238">DNA-binding</keyword>
<sequence length="182" mass="20132">MQTAQSPQAMFRPWWPGSPPPPSGSQPEIFFGHGGAAKLSEPTGCRRSPSLPSYPLVDHGYRHFAPYGTQIQDERMMLLPLTTPEEGPVYVNAKQYRGILRRRQARAKAELENKLVKARKPYLHESRHLHAMRRARGCSGRFLNTKKADGAQGEAANGKPSAAIASPHPPGMAAGFRRDLRV</sequence>
<evidence type="ECO:0000313" key="11">
    <source>
        <dbReference type="Proteomes" id="UP000663760"/>
    </source>
</evidence>
<comment type="subcellular location">
    <subcellularLocation>
        <location evidence="1 8">Nucleus</location>
    </subcellularLocation>
</comment>
<evidence type="ECO:0000256" key="1">
    <source>
        <dbReference type="ARBA" id="ARBA00004123"/>
    </source>
</evidence>
<comment type="subunit">
    <text evidence="7">Heterotrimeric transcription factor composed of three components, NF-YA, NF-YB and NF-YC. NF-YB and NF-YC must interact and dimerize for NF-YA association and DNA binding.</text>
</comment>
<dbReference type="PRINTS" id="PR00616">
    <property type="entry name" value="CCAATSUBUNTB"/>
</dbReference>
<evidence type="ECO:0000256" key="8">
    <source>
        <dbReference type="RuleBase" id="RU367155"/>
    </source>
</evidence>
<reference evidence="10" key="1">
    <citation type="submission" date="2020-02" db="EMBL/GenBank/DDBJ databases">
        <authorList>
            <person name="Scholz U."/>
            <person name="Mascher M."/>
            <person name="Fiebig A."/>
        </authorList>
    </citation>
    <scope>NUCLEOTIDE SEQUENCE</scope>
</reference>
<dbReference type="InterPro" id="IPR001289">
    <property type="entry name" value="NFYA"/>
</dbReference>
<dbReference type="AlphaFoldDB" id="A0A7I8L3W5"/>
<evidence type="ECO:0000256" key="5">
    <source>
        <dbReference type="ARBA" id="ARBA00023163"/>
    </source>
</evidence>
<dbReference type="PROSITE" id="PS51152">
    <property type="entry name" value="NFYA_HAP2_2"/>
    <property type="match status" value="1"/>
</dbReference>
<gene>
    <name evidence="10" type="ORF">SI8410_10014612</name>
</gene>
<keyword evidence="4" id="KW-0010">Activator</keyword>